<dbReference type="Pfam" id="PF04290">
    <property type="entry name" value="DctQ"/>
    <property type="match status" value="1"/>
</dbReference>
<feature type="non-terminal residue" evidence="9">
    <location>
        <position position="1"/>
    </location>
</feature>
<protein>
    <recommendedName>
        <fullName evidence="8">Tripartite ATP-independent periplasmic transporters DctQ component domain-containing protein</fullName>
    </recommendedName>
</protein>
<evidence type="ECO:0000256" key="2">
    <source>
        <dbReference type="ARBA" id="ARBA00022448"/>
    </source>
</evidence>
<accession>A0A381V2T5</accession>
<dbReference type="GO" id="GO:0005886">
    <property type="term" value="C:plasma membrane"/>
    <property type="evidence" value="ECO:0007669"/>
    <property type="project" value="UniProtKB-SubCell"/>
</dbReference>
<feature type="transmembrane region" description="Helical" evidence="7">
    <location>
        <begin position="17"/>
        <end position="39"/>
    </location>
</feature>
<dbReference type="InterPro" id="IPR055348">
    <property type="entry name" value="DctQ"/>
</dbReference>
<evidence type="ECO:0000256" key="6">
    <source>
        <dbReference type="ARBA" id="ARBA00023136"/>
    </source>
</evidence>
<proteinExistence type="predicted"/>
<dbReference type="EMBL" id="UINC01007666">
    <property type="protein sequence ID" value="SVA34514.1"/>
    <property type="molecule type" value="Genomic_DNA"/>
</dbReference>
<evidence type="ECO:0000256" key="5">
    <source>
        <dbReference type="ARBA" id="ARBA00022989"/>
    </source>
</evidence>
<keyword evidence="4 7" id="KW-0812">Transmembrane</keyword>
<evidence type="ECO:0000256" key="4">
    <source>
        <dbReference type="ARBA" id="ARBA00022692"/>
    </source>
</evidence>
<evidence type="ECO:0000256" key="7">
    <source>
        <dbReference type="SAM" id="Phobius"/>
    </source>
</evidence>
<keyword evidence="5 7" id="KW-1133">Transmembrane helix</keyword>
<comment type="subcellular location">
    <subcellularLocation>
        <location evidence="1">Cell membrane</location>
        <topology evidence="1">Multi-pass membrane protein</topology>
    </subcellularLocation>
</comment>
<organism evidence="9">
    <name type="scientific">marine metagenome</name>
    <dbReference type="NCBI Taxonomy" id="408172"/>
    <lineage>
        <taxon>unclassified sequences</taxon>
        <taxon>metagenomes</taxon>
        <taxon>ecological metagenomes</taxon>
    </lineage>
</organism>
<name>A0A381V2T5_9ZZZZ</name>
<reference evidence="9" key="1">
    <citation type="submission" date="2018-05" db="EMBL/GenBank/DDBJ databases">
        <authorList>
            <person name="Lanie J.A."/>
            <person name="Ng W.-L."/>
            <person name="Kazmierczak K.M."/>
            <person name="Andrzejewski T.M."/>
            <person name="Davidsen T.M."/>
            <person name="Wayne K.J."/>
            <person name="Tettelin H."/>
            <person name="Glass J.I."/>
            <person name="Rusch D."/>
            <person name="Podicherti R."/>
            <person name="Tsui H.-C.T."/>
            <person name="Winkler M.E."/>
        </authorList>
    </citation>
    <scope>NUCLEOTIDE SEQUENCE</scope>
</reference>
<dbReference type="AlphaFoldDB" id="A0A381V2T5"/>
<keyword evidence="6 7" id="KW-0472">Membrane</keyword>
<keyword evidence="3" id="KW-1003">Cell membrane</keyword>
<evidence type="ECO:0000313" key="9">
    <source>
        <dbReference type="EMBL" id="SVA34514.1"/>
    </source>
</evidence>
<evidence type="ECO:0000256" key="3">
    <source>
        <dbReference type="ARBA" id="ARBA00022475"/>
    </source>
</evidence>
<feature type="domain" description="Tripartite ATP-independent periplasmic transporters DctQ component" evidence="8">
    <location>
        <begin position="1"/>
        <end position="79"/>
    </location>
</feature>
<keyword evidence="2" id="KW-0813">Transport</keyword>
<gene>
    <name evidence="9" type="ORF">METZ01_LOCUS87368</name>
</gene>
<evidence type="ECO:0000259" key="8">
    <source>
        <dbReference type="Pfam" id="PF04290"/>
    </source>
</evidence>
<feature type="transmembrane region" description="Helical" evidence="7">
    <location>
        <begin position="59"/>
        <end position="76"/>
    </location>
</feature>
<evidence type="ECO:0000256" key="1">
    <source>
        <dbReference type="ARBA" id="ARBA00004651"/>
    </source>
</evidence>
<sequence length="88" mass="10161">HFALTFLVDRFQKKHRIIIHTMVNVLVLLFLSIFVWKSFEYTLSVIDQIGPGTGLSMSIPYSSSIVGGVLMIYYIVQNMKIMHEKNKL</sequence>